<dbReference type="Gene3D" id="3.40.50.12780">
    <property type="entry name" value="N-terminal domain of ligase-like"/>
    <property type="match status" value="1"/>
</dbReference>
<dbReference type="PROSITE" id="PS00455">
    <property type="entry name" value="AMP_BINDING"/>
    <property type="match status" value="1"/>
</dbReference>
<dbReference type="GO" id="GO:0016874">
    <property type="term" value="F:ligase activity"/>
    <property type="evidence" value="ECO:0007669"/>
    <property type="project" value="UniProtKB-KW"/>
</dbReference>
<organism evidence="6 7">
    <name type="scientific">Cryptococcus tetragattii IND107</name>
    <dbReference type="NCBI Taxonomy" id="1296105"/>
    <lineage>
        <taxon>Eukaryota</taxon>
        <taxon>Fungi</taxon>
        <taxon>Dikarya</taxon>
        <taxon>Basidiomycota</taxon>
        <taxon>Agaricomycotina</taxon>
        <taxon>Tremellomycetes</taxon>
        <taxon>Tremellales</taxon>
        <taxon>Cryptococcaceae</taxon>
        <taxon>Cryptococcus</taxon>
        <taxon>Cryptococcus gattii species complex</taxon>
    </lineage>
</organism>
<sequence length="698" mass="77131">MFDPKEKPLWTPTDPTTTQTNLFLSHINKVHSLSLTTYAELWEWSCAHRSDFWSALWDWEHVIGDKNVKENDKVVDEDKTPEENPLWFADSSLNWAENQLRHAKSRPDDIAIIQVSEPCVPYIPPIKQITQAELYSLVGKAQRSLRAAGVGKGDRVAFWGGNCLEAVVTVLATSSIGGIFSSAAADFGIDGVVERLEQIQPKVLIVTNGVIYGGTPRPLLPRVAPLLDILKNPPSVVVSVDHLPEELVPTFAEVKEKLVRWDDWLDQEDGEVNFLRMGFNEPIWILFSSGTTGKPKAIVHRQGGMLLDSLREHHLAGDISSSDIFFYYTTPGWMMFQYLISGLATGATIVLYEGSPLKPPSYLWSLIDELGITVFGTSAKWIEQVEKHYPEVGKNHSLKTLKQILSTGSPLPGGLFDFIYGKVKKDVLVGSVTGGTDICSVFAGRNTCLPVFRGEIQSRMLGFALDTDSNSDHPGELICHKAFPIEPLGFWPLPGYGFEKAQVEEAQKRFKDSYFKGDKGIWYHGDYVQITPSRLGNGGGLVMLGRSDGVLNPGGIRFGPTDIYSVLENPTFAKEGVEETLVVGLMCDGGADEKVVLFVKMREDKKLDQGLLATIKTSIRMARSARHVPAKIIQVSDIPVTLTGKRVEVPIRKVINGAPINSINPSTLRNPECLEEYAQMGKKMREEEGMGAGTFAQC</sequence>
<dbReference type="PANTHER" id="PTHR42921:SF1">
    <property type="entry name" value="ACETOACETYL-COA SYNTHETASE"/>
    <property type="match status" value="1"/>
</dbReference>
<dbReference type="Proteomes" id="UP000054399">
    <property type="component" value="Unassembled WGS sequence"/>
</dbReference>
<dbReference type="InterPro" id="IPR045851">
    <property type="entry name" value="AMP-bd_C_sf"/>
</dbReference>
<dbReference type="InterPro" id="IPR020845">
    <property type="entry name" value="AMP-binding_CS"/>
</dbReference>
<reference evidence="7" key="1">
    <citation type="submission" date="2015-01" db="EMBL/GenBank/DDBJ databases">
        <title>The Genome Sequence of Cryptococcus gattii MMRL2647.</title>
        <authorList>
            <consortium name="The Broad Institute Genomics Platform"/>
            <person name="Cuomo C."/>
            <person name="Litvintseva A."/>
            <person name="Chen Y."/>
            <person name="Heitman J."/>
            <person name="Sun S."/>
            <person name="Springer D."/>
            <person name="Dromer F."/>
            <person name="Young S."/>
            <person name="Zeng Q."/>
            <person name="Gargeya S."/>
            <person name="Abouelleil A."/>
            <person name="Alvarado L."/>
            <person name="Chapman S.B."/>
            <person name="Gainer-Dewar J."/>
            <person name="Goldberg J."/>
            <person name="Griggs A."/>
            <person name="Gujja S."/>
            <person name="Hansen M."/>
            <person name="Howarth C."/>
            <person name="Imamovic A."/>
            <person name="Larimer J."/>
            <person name="Murphy C."/>
            <person name="Naylor J."/>
            <person name="Pearson M."/>
            <person name="Priest M."/>
            <person name="Roberts A."/>
            <person name="Saif S."/>
            <person name="Shea T."/>
            <person name="Sykes S."/>
            <person name="Wortman J."/>
            <person name="Nusbaum C."/>
            <person name="Birren B."/>
        </authorList>
    </citation>
    <scope>NUCLEOTIDE SEQUENCE [LARGE SCALE GENOMIC DNA]</scope>
    <source>
        <strain evidence="7">IND107</strain>
    </source>
</reference>
<dbReference type="NCBIfam" id="NF002937">
    <property type="entry name" value="PRK03584.1"/>
    <property type="match status" value="1"/>
</dbReference>
<evidence type="ECO:0000313" key="7">
    <source>
        <dbReference type="Proteomes" id="UP000054399"/>
    </source>
</evidence>
<dbReference type="EMBL" id="ATAM02000005">
    <property type="protein sequence ID" value="KAL0249729.1"/>
    <property type="molecule type" value="Genomic_DNA"/>
</dbReference>
<feature type="domain" description="AMP-dependent synthetase/ligase" evidence="5">
    <location>
        <begin position="101"/>
        <end position="442"/>
    </location>
</feature>
<accession>A0ABR3BS08</accession>
<dbReference type="NCBIfam" id="TIGR01217">
    <property type="entry name" value="ac_ac_CoA_syn"/>
    <property type="match status" value="1"/>
</dbReference>
<evidence type="ECO:0000256" key="1">
    <source>
        <dbReference type="ARBA" id="ARBA00006432"/>
    </source>
</evidence>
<dbReference type="InterPro" id="IPR042099">
    <property type="entry name" value="ANL_N_sf"/>
</dbReference>
<dbReference type="InterPro" id="IPR005914">
    <property type="entry name" value="Acac_CoA_synth"/>
</dbReference>
<evidence type="ECO:0000256" key="3">
    <source>
        <dbReference type="ARBA" id="ARBA00022741"/>
    </source>
</evidence>
<comment type="similarity">
    <text evidence="1">Belongs to the ATP-dependent AMP-binding enzyme family.</text>
</comment>
<keyword evidence="7" id="KW-1185">Reference proteome</keyword>
<dbReference type="InterPro" id="IPR000873">
    <property type="entry name" value="AMP-dep_synth/lig_dom"/>
</dbReference>
<proteinExistence type="inferred from homology"/>
<dbReference type="SUPFAM" id="SSF56801">
    <property type="entry name" value="Acetyl-CoA synthetase-like"/>
    <property type="match status" value="1"/>
</dbReference>
<evidence type="ECO:0000256" key="4">
    <source>
        <dbReference type="ARBA" id="ARBA00022840"/>
    </source>
</evidence>
<keyword evidence="2 6" id="KW-0436">Ligase</keyword>
<dbReference type="GeneID" id="91989886"/>
<reference evidence="6 7" key="2">
    <citation type="submission" date="2024-01" db="EMBL/GenBank/DDBJ databases">
        <title>Comparative genomics of Cryptococcus and Kwoniella reveals pathogenesis evolution and contrasting modes of karyotype evolution via chromosome fusion or intercentromeric recombination.</title>
        <authorList>
            <person name="Coelho M.A."/>
            <person name="David-Palma M."/>
            <person name="Shea T."/>
            <person name="Bowers K."/>
            <person name="Mcginley-Smith S."/>
            <person name="Mohammad A.W."/>
            <person name="Gnirke A."/>
            <person name="Yurkov A.M."/>
            <person name="Nowrousian M."/>
            <person name="Sun S."/>
            <person name="Cuomo C.A."/>
            <person name="Heitman J."/>
        </authorList>
    </citation>
    <scope>NUCLEOTIDE SEQUENCE [LARGE SCALE GENOMIC DNA]</scope>
    <source>
        <strain evidence="6 7">IND107</strain>
    </source>
</reference>
<keyword evidence="3" id="KW-0547">Nucleotide-binding</keyword>
<dbReference type="Gene3D" id="3.30.300.30">
    <property type="match status" value="1"/>
</dbReference>
<evidence type="ECO:0000313" key="6">
    <source>
        <dbReference type="EMBL" id="KAL0249729.1"/>
    </source>
</evidence>
<keyword evidence="4" id="KW-0067">ATP-binding</keyword>
<dbReference type="PANTHER" id="PTHR42921">
    <property type="entry name" value="ACETOACETYL-COA SYNTHETASE"/>
    <property type="match status" value="1"/>
</dbReference>
<dbReference type="RefSeq" id="XP_066613916.1">
    <property type="nucleotide sequence ID" value="XM_066757532.1"/>
</dbReference>
<dbReference type="Pfam" id="PF00501">
    <property type="entry name" value="AMP-binding"/>
    <property type="match status" value="1"/>
</dbReference>
<protein>
    <submittedName>
        <fullName evidence="6">Acetoacetate-CoA ligase</fullName>
    </submittedName>
</protein>
<evidence type="ECO:0000259" key="5">
    <source>
        <dbReference type="Pfam" id="PF00501"/>
    </source>
</evidence>
<name>A0ABR3BS08_9TREE</name>
<comment type="caution">
    <text evidence="6">The sequence shown here is derived from an EMBL/GenBank/DDBJ whole genome shotgun (WGS) entry which is preliminary data.</text>
</comment>
<gene>
    <name evidence="6" type="ORF">I308_103030</name>
</gene>
<evidence type="ECO:0000256" key="2">
    <source>
        <dbReference type="ARBA" id="ARBA00022598"/>
    </source>
</evidence>